<sequence length="122" mass="13457">MAVANNNYHPDQSPPQRQYATTQDDRIPAASSKKAIGQDLPKVIAADFSREECAICLQDFQFSMQRRRSGRRLAAPTPSTRTASCAGSAVRRSTLYVVTICLRGFGGAREDMARAVYMRGRS</sequence>
<evidence type="ECO:0000313" key="2">
    <source>
        <dbReference type="EMBL" id="WVZ78869.1"/>
    </source>
</evidence>
<name>A0AAQ3TR32_PASNO</name>
<accession>A0AAQ3TR32</accession>
<reference evidence="2 3" key="1">
    <citation type="submission" date="2024-02" db="EMBL/GenBank/DDBJ databases">
        <title>High-quality chromosome-scale genome assembly of Pensacola bahiagrass (Paspalum notatum Flugge var. saurae).</title>
        <authorList>
            <person name="Vega J.M."/>
            <person name="Podio M."/>
            <person name="Orjuela J."/>
            <person name="Siena L.A."/>
            <person name="Pessino S.C."/>
            <person name="Combes M.C."/>
            <person name="Mariac C."/>
            <person name="Albertini E."/>
            <person name="Pupilli F."/>
            <person name="Ortiz J.P.A."/>
            <person name="Leblanc O."/>
        </authorList>
    </citation>
    <scope>NUCLEOTIDE SEQUENCE [LARGE SCALE GENOMIC DNA]</scope>
    <source>
        <strain evidence="2">R1</strain>
        <tissue evidence="2">Leaf</tissue>
    </source>
</reference>
<evidence type="ECO:0000313" key="3">
    <source>
        <dbReference type="Proteomes" id="UP001341281"/>
    </source>
</evidence>
<organism evidence="2 3">
    <name type="scientific">Paspalum notatum var. saurae</name>
    <dbReference type="NCBI Taxonomy" id="547442"/>
    <lineage>
        <taxon>Eukaryota</taxon>
        <taxon>Viridiplantae</taxon>
        <taxon>Streptophyta</taxon>
        <taxon>Embryophyta</taxon>
        <taxon>Tracheophyta</taxon>
        <taxon>Spermatophyta</taxon>
        <taxon>Magnoliopsida</taxon>
        <taxon>Liliopsida</taxon>
        <taxon>Poales</taxon>
        <taxon>Poaceae</taxon>
        <taxon>PACMAD clade</taxon>
        <taxon>Panicoideae</taxon>
        <taxon>Andropogonodae</taxon>
        <taxon>Paspaleae</taxon>
        <taxon>Paspalinae</taxon>
        <taxon>Paspalum</taxon>
    </lineage>
</organism>
<evidence type="ECO:0000256" key="1">
    <source>
        <dbReference type="SAM" id="MobiDB-lite"/>
    </source>
</evidence>
<gene>
    <name evidence="2" type="ORF">U9M48_026516</name>
</gene>
<proteinExistence type="predicted"/>
<dbReference type="AlphaFoldDB" id="A0AAQ3TR32"/>
<feature type="compositionally biased region" description="Polar residues" evidence="1">
    <location>
        <begin position="1"/>
        <end position="22"/>
    </location>
</feature>
<dbReference type="EMBL" id="CP144750">
    <property type="protein sequence ID" value="WVZ78869.1"/>
    <property type="molecule type" value="Genomic_DNA"/>
</dbReference>
<keyword evidence="3" id="KW-1185">Reference proteome</keyword>
<protein>
    <submittedName>
        <fullName evidence="2">Uncharacterized protein</fullName>
    </submittedName>
</protein>
<feature type="region of interest" description="Disordered" evidence="1">
    <location>
        <begin position="1"/>
        <end position="33"/>
    </location>
</feature>
<dbReference type="Proteomes" id="UP001341281">
    <property type="component" value="Chromosome 06"/>
</dbReference>